<dbReference type="HOGENOM" id="CLU_046535_2_3_9"/>
<dbReference type="Pfam" id="PF14257">
    <property type="entry name" value="DUF4349"/>
    <property type="match status" value="1"/>
</dbReference>
<feature type="transmembrane region" description="Helical" evidence="4">
    <location>
        <begin position="393"/>
        <end position="411"/>
    </location>
</feature>
<evidence type="ECO:0000256" key="3">
    <source>
        <dbReference type="SAM" id="Coils"/>
    </source>
</evidence>
<feature type="transmembrane region" description="Helical" evidence="4">
    <location>
        <begin position="109"/>
        <end position="130"/>
    </location>
</feature>
<protein>
    <recommendedName>
        <fullName evidence="2">Anti-sigma-W factor RsiW</fullName>
    </recommendedName>
</protein>
<organism evidence="7 8">
    <name type="scientific">Tepidanaerobacter acetatoxydans (strain DSM 21804 / JCM 16047 / Re1)</name>
    <dbReference type="NCBI Taxonomy" id="1209989"/>
    <lineage>
        <taxon>Bacteria</taxon>
        <taxon>Bacillati</taxon>
        <taxon>Bacillota</taxon>
        <taxon>Clostridia</taxon>
        <taxon>Thermosediminibacterales</taxon>
        <taxon>Tepidanaerobacteraceae</taxon>
        <taxon>Tepidanaerobacter</taxon>
    </lineage>
</organism>
<dbReference type="Proteomes" id="UP000010802">
    <property type="component" value="Chromosome"/>
</dbReference>
<feature type="coiled-coil region" evidence="3">
    <location>
        <begin position="286"/>
        <end position="329"/>
    </location>
</feature>
<dbReference type="KEGG" id="tep:TepRe1_1613"/>
<keyword evidence="4" id="KW-1133">Transmembrane helix</keyword>
<comment type="similarity">
    <text evidence="1">Belongs to the zinc-associated anti-sigma factor (ZAS) superfamily. Anti-sigma-W factor family.</text>
</comment>
<evidence type="ECO:0000259" key="6">
    <source>
        <dbReference type="Pfam" id="PF14257"/>
    </source>
</evidence>
<keyword evidence="3" id="KW-0175">Coiled coil</keyword>
<dbReference type="InterPro" id="IPR027383">
    <property type="entry name" value="Znf_put"/>
</dbReference>
<dbReference type="STRING" id="1209989.TepRe1_1613"/>
<dbReference type="AlphaFoldDB" id="F4LWF4"/>
<feature type="domain" description="Putative zinc-finger" evidence="5">
    <location>
        <begin position="3"/>
        <end position="37"/>
    </location>
</feature>
<evidence type="ECO:0000259" key="5">
    <source>
        <dbReference type="Pfam" id="PF13490"/>
    </source>
</evidence>
<accession>L0S220</accession>
<evidence type="ECO:0000313" key="8">
    <source>
        <dbReference type="Proteomes" id="UP000010802"/>
    </source>
</evidence>
<dbReference type="RefSeq" id="WP_013778675.1">
    <property type="nucleotide sequence ID" value="NC_015519.1"/>
</dbReference>
<evidence type="ECO:0000313" key="7">
    <source>
        <dbReference type="EMBL" id="CCP26524.1"/>
    </source>
</evidence>
<dbReference type="InterPro" id="IPR041916">
    <property type="entry name" value="Anti_sigma_zinc_sf"/>
</dbReference>
<keyword evidence="4" id="KW-0812">Transmembrane</keyword>
<evidence type="ECO:0000256" key="2">
    <source>
        <dbReference type="ARBA" id="ARBA00024438"/>
    </source>
</evidence>
<dbReference type="KEGG" id="tae:TepiRe1_1737"/>
<keyword evidence="8" id="KW-1185">Reference proteome</keyword>
<accession>F4LWF4</accession>
<dbReference type="Pfam" id="PF13490">
    <property type="entry name" value="zf-HC2"/>
    <property type="match status" value="1"/>
</dbReference>
<evidence type="ECO:0000256" key="4">
    <source>
        <dbReference type="SAM" id="Phobius"/>
    </source>
</evidence>
<gene>
    <name evidence="7" type="ordered locus">TEPIRE1_1737</name>
</gene>
<dbReference type="PATRIC" id="fig|1209989.3.peg.1997"/>
<dbReference type="EMBL" id="HF563609">
    <property type="protein sequence ID" value="CCP26524.1"/>
    <property type="molecule type" value="Genomic_DNA"/>
</dbReference>
<reference evidence="8" key="1">
    <citation type="journal article" date="2013" name="Genome Announc.">
        <title>First genome sequence of a syntrophic acetate-oxidizing bacterium, Tepidanaerobacter acetatoxydans strain Re1.</title>
        <authorList>
            <person name="Manzoor S."/>
            <person name="Bongcam-Rudloff E."/>
            <person name="Schnurer A."/>
            <person name="Muller B."/>
        </authorList>
    </citation>
    <scope>NUCLEOTIDE SEQUENCE [LARGE SCALE GENOMIC DNA]</scope>
    <source>
        <strain evidence="8">Re1</strain>
    </source>
</reference>
<dbReference type="OrthoDB" id="9808253at2"/>
<keyword evidence="4" id="KW-0472">Membrane</keyword>
<evidence type="ECO:0000256" key="1">
    <source>
        <dbReference type="ARBA" id="ARBA00024353"/>
    </source>
</evidence>
<name>F4LWF4_TEPAE</name>
<dbReference type="eggNOG" id="COG5662">
    <property type="taxonomic scope" value="Bacteria"/>
</dbReference>
<proteinExistence type="inferred from homology"/>
<feature type="domain" description="DUF4349" evidence="6">
    <location>
        <begin position="191"/>
        <end position="404"/>
    </location>
</feature>
<sequence>MACKIYEDLIDKYVEGLVTAEEKNILEEHIKVCSDCRQEVKELQQIIKAAGSLEQVELPPNFAPNLMEKINSIASEQRPVDKSSRFIRFLRSIPAFISNSYYYNKKAFTAVMSVLIIGVFVVTLSKMGILSMNYTKNSIKDEAPQISAPAAEPYEMRSGEAQVENESFDGAQDVNTSGRSLKTFAAKEREQKIIKNADISIYVENFDEKVDKIINFVDELGGYIESSQIDGSVSADSSRRAYITIRIPQAELTKALDMFKAMGKVSSQHIGGENITEAYYDTAARVRNLEQQEQRLLEILQMAKSVDEVLKIENELNRVRTDIDTLTGQLVAWDKMVEMSLVNLNLIEQEPSKEKLGTLNLQELFRRAKQGFIIAINFLLNILVSLAEVVGALLPIAIAAGVLFKCIYSIIKRFTSRKKKG</sequence>
<dbReference type="Gene3D" id="1.10.10.1320">
    <property type="entry name" value="Anti-sigma factor, zinc-finger domain"/>
    <property type="match status" value="1"/>
</dbReference>
<dbReference type="InterPro" id="IPR025645">
    <property type="entry name" value="DUF4349"/>
</dbReference>